<keyword evidence="3" id="KW-1185">Reference proteome</keyword>
<comment type="caution">
    <text evidence="2">The sequence shown here is derived from an EMBL/GenBank/DDBJ whole genome shotgun (WGS) entry which is preliminary data.</text>
</comment>
<dbReference type="AlphaFoldDB" id="A0AAV5VL76"/>
<accession>A0AAV5VL76</accession>
<proteinExistence type="predicted"/>
<protein>
    <submittedName>
        <fullName evidence="2">Uncharacterized protein</fullName>
    </submittedName>
</protein>
<feature type="region of interest" description="Disordered" evidence="1">
    <location>
        <begin position="1"/>
        <end position="76"/>
    </location>
</feature>
<evidence type="ECO:0000313" key="2">
    <source>
        <dbReference type="EMBL" id="GMT18837.1"/>
    </source>
</evidence>
<name>A0AAV5VL76_9BILA</name>
<gene>
    <name evidence="2" type="ORF">PFISCL1PPCAC_10134</name>
</gene>
<evidence type="ECO:0000256" key="1">
    <source>
        <dbReference type="SAM" id="MobiDB-lite"/>
    </source>
</evidence>
<sequence length="406" mass="43456">MQPMSSMQAALLPGVTPGWNDPPPLGTPSAGNRLNRYRRVVDPSLSAGAGASPSPYASPQAGMPIGTPQGMQQMHMQQPQLGYGMPEMSQGAPASMPAGYGNQYGYGTPEMAAGYAVQQQPMSMQPLPPQQQPLQSMSPYGATSTVPPMMHQHPVSYGGAPPSATGYGTPGSTVISPPPTGYGHPQGTVAAPPSNLGAYGDYSASVDPSPSLNQKPMDGAEMVNQYSAQPPVINMHSKPPLVAGSSLDDSSLIFEPPNAVHGHTDQRLPTLPDPATYRAPSKAPGDVSLHPQMLVQFLVKAAFRLPIAKCQGVQLKLYHLQQQIESTTPSENFNKFIMKLNYVVDAIDGERYEEASSYLDALSSSFHQECRQGEEKEKPWMNGLRLMLSELRRPNSRMGSANGRPY</sequence>
<organism evidence="2 3">
    <name type="scientific">Pristionchus fissidentatus</name>
    <dbReference type="NCBI Taxonomy" id="1538716"/>
    <lineage>
        <taxon>Eukaryota</taxon>
        <taxon>Metazoa</taxon>
        <taxon>Ecdysozoa</taxon>
        <taxon>Nematoda</taxon>
        <taxon>Chromadorea</taxon>
        <taxon>Rhabditida</taxon>
        <taxon>Rhabditina</taxon>
        <taxon>Diplogasteromorpha</taxon>
        <taxon>Diplogasteroidea</taxon>
        <taxon>Neodiplogasteridae</taxon>
        <taxon>Pristionchus</taxon>
    </lineage>
</organism>
<feature type="compositionally biased region" description="Low complexity" evidence="1">
    <location>
        <begin position="43"/>
        <end position="76"/>
    </location>
</feature>
<dbReference type="EMBL" id="BTSY01000003">
    <property type="protein sequence ID" value="GMT18837.1"/>
    <property type="molecule type" value="Genomic_DNA"/>
</dbReference>
<evidence type="ECO:0000313" key="3">
    <source>
        <dbReference type="Proteomes" id="UP001432322"/>
    </source>
</evidence>
<reference evidence="2" key="1">
    <citation type="submission" date="2023-10" db="EMBL/GenBank/DDBJ databases">
        <title>Genome assembly of Pristionchus species.</title>
        <authorList>
            <person name="Yoshida K."/>
            <person name="Sommer R.J."/>
        </authorList>
    </citation>
    <scope>NUCLEOTIDE SEQUENCE</scope>
    <source>
        <strain evidence="2">RS5133</strain>
    </source>
</reference>
<dbReference type="Proteomes" id="UP001432322">
    <property type="component" value="Unassembled WGS sequence"/>
</dbReference>